<feature type="signal peptide" evidence="1">
    <location>
        <begin position="1"/>
        <end position="22"/>
    </location>
</feature>
<protein>
    <submittedName>
        <fullName evidence="2">Uncharacterized protein</fullName>
    </submittedName>
</protein>
<sequence length="221" mass="24293">MTYLKPIVVSGIILLSASTVEAAPIGVVSLLKDGDTLEMSAIENLKCSLEREGNIMMQQGNLDLELPNRFAILSCEQPILQISGSRAQLADLYPGAQEIAVFEGRLVWNPEDDASSSVADRQYILKLSHYNNTDPDQRYGDQVALSAAGSTREDHWATEGFLSVHSARGIPTPDEIVVIHYDSPEAGDRFRDTNQDILEQVGAFNRAHLTEFTYLIGSANR</sequence>
<reference evidence="2 3" key="1">
    <citation type="submission" date="2024-09" db="EMBL/GenBank/DDBJ databases">
        <authorList>
            <person name="Sun Q."/>
            <person name="Mori K."/>
        </authorList>
    </citation>
    <scope>NUCLEOTIDE SEQUENCE [LARGE SCALE GENOMIC DNA]</scope>
    <source>
        <strain evidence="2 3">CECT 8726</strain>
    </source>
</reference>
<proteinExistence type="predicted"/>
<accession>A0ABV5JIF4</accession>
<comment type="caution">
    <text evidence="2">The sequence shown here is derived from an EMBL/GenBank/DDBJ whole genome shotgun (WGS) entry which is preliminary data.</text>
</comment>
<evidence type="ECO:0000256" key="1">
    <source>
        <dbReference type="SAM" id="SignalP"/>
    </source>
</evidence>
<dbReference type="EMBL" id="JBHMEA010000049">
    <property type="protein sequence ID" value="MFB9233246.1"/>
    <property type="molecule type" value="Genomic_DNA"/>
</dbReference>
<evidence type="ECO:0000313" key="2">
    <source>
        <dbReference type="EMBL" id="MFB9233246.1"/>
    </source>
</evidence>
<dbReference type="Proteomes" id="UP001589683">
    <property type="component" value="Unassembled WGS sequence"/>
</dbReference>
<name>A0ABV5JIF4_9RHOB</name>
<organism evidence="2 3">
    <name type="scientific">Pseudohalocynthiibacter aestuariivivens</name>
    <dbReference type="NCBI Taxonomy" id="1591409"/>
    <lineage>
        <taxon>Bacteria</taxon>
        <taxon>Pseudomonadati</taxon>
        <taxon>Pseudomonadota</taxon>
        <taxon>Alphaproteobacteria</taxon>
        <taxon>Rhodobacterales</taxon>
        <taxon>Paracoccaceae</taxon>
        <taxon>Pseudohalocynthiibacter</taxon>
    </lineage>
</organism>
<keyword evidence="1" id="KW-0732">Signal</keyword>
<dbReference type="RefSeq" id="WP_213888176.1">
    <property type="nucleotide sequence ID" value="NZ_JAGFNU010000003.1"/>
</dbReference>
<gene>
    <name evidence="2" type="ORF">ACFFUT_15755</name>
</gene>
<feature type="chain" id="PRO_5046751230" evidence="1">
    <location>
        <begin position="23"/>
        <end position="221"/>
    </location>
</feature>
<keyword evidence="3" id="KW-1185">Reference proteome</keyword>
<evidence type="ECO:0000313" key="3">
    <source>
        <dbReference type="Proteomes" id="UP001589683"/>
    </source>
</evidence>